<dbReference type="PANTHER" id="PTHR47566:SF1">
    <property type="entry name" value="PROTEIN NUD1"/>
    <property type="match status" value="1"/>
</dbReference>
<name>A0A6C0D862_9ZZZZ</name>
<dbReference type="EMBL" id="MN739539">
    <property type="protein sequence ID" value="QHT11885.1"/>
    <property type="molecule type" value="Genomic_DNA"/>
</dbReference>
<feature type="coiled-coil region" evidence="3">
    <location>
        <begin position="374"/>
        <end position="404"/>
    </location>
</feature>
<proteinExistence type="predicted"/>
<evidence type="ECO:0000256" key="3">
    <source>
        <dbReference type="SAM" id="Coils"/>
    </source>
</evidence>
<protein>
    <submittedName>
        <fullName evidence="4">Uncharacterized protein</fullName>
    </submittedName>
</protein>
<dbReference type="AlphaFoldDB" id="A0A6C0D862"/>
<organism evidence="4">
    <name type="scientific">viral metagenome</name>
    <dbReference type="NCBI Taxonomy" id="1070528"/>
    <lineage>
        <taxon>unclassified sequences</taxon>
        <taxon>metagenomes</taxon>
        <taxon>organismal metagenomes</taxon>
    </lineage>
</organism>
<dbReference type="GO" id="GO:0035591">
    <property type="term" value="F:signaling adaptor activity"/>
    <property type="evidence" value="ECO:0007669"/>
    <property type="project" value="TreeGrafter"/>
</dbReference>
<dbReference type="InterPro" id="IPR032675">
    <property type="entry name" value="LRR_dom_sf"/>
</dbReference>
<dbReference type="InterPro" id="IPR052574">
    <property type="entry name" value="CDIRP"/>
</dbReference>
<dbReference type="SUPFAM" id="SSF52058">
    <property type="entry name" value="L domain-like"/>
    <property type="match status" value="1"/>
</dbReference>
<dbReference type="PROSITE" id="PS51450">
    <property type="entry name" value="LRR"/>
    <property type="match status" value="1"/>
</dbReference>
<dbReference type="InterPro" id="IPR001611">
    <property type="entry name" value="Leu-rich_rpt"/>
</dbReference>
<evidence type="ECO:0000313" key="4">
    <source>
        <dbReference type="EMBL" id="QHT11885.1"/>
    </source>
</evidence>
<keyword evidence="3" id="KW-0175">Coiled coil</keyword>
<keyword evidence="2" id="KW-0677">Repeat</keyword>
<evidence type="ECO:0000256" key="2">
    <source>
        <dbReference type="ARBA" id="ARBA00022737"/>
    </source>
</evidence>
<evidence type="ECO:0000256" key="1">
    <source>
        <dbReference type="ARBA" id="ARBA00022614"/>
    </source>
</evidence>
<dbReference type="PANTHER" id="PTHR47566">
    <property type="match status" value="1"/>
</dbReference>
<sequence>MNIIENQRETIRKENNTAQNEFMGIMENMSKSIRELSIQEILHGDLDFAYLGERGFNHVETVELGEGEITSIKNLPESVKSLTCSRNLLTTLEGLPRDLETLICENNYLGRFDGAGTQKLKVLHLSDNKLVEMENLPKDLEELYVNNNQLRVLNLEDCPSLRTLHASNNPMLIIEHVPESLVDLQSENSPFVDATHLEAREPTHEENVAKLNYLDSLRDYFKLKAKYENTLHETRKNAYKDAASKAIGRKLLKQIKPKCVNCRRPVGTIFELKDERYVAMCGDQNRATKCNLHIELYRGGFTNEEYLVYLFKEQVETLKESIVKQKLDVLFSYKSEATAAQKFKKEIEDYNTDSSMFKTLLTNHNELYYSMERREKMVEKLEKVEQLKTTLQRMMDEYEKTNNRQILRDAITIQIRQLQPEIENLRRLKGDIMEMDNALFMGGNPMEPKEVVECSLVQKDVALSKIEYTFGEHSRVVKYSAKK</sequence>
<dbReference type="Gene3D" id="3.80.10.10">
    <property type="entry name" value="Ribonuclease Inhibitor"/>
    <property type="match status" value="1"/>
</dbReference>
<accession>A0A6C0D862</accession>
<reference evidence="4" key="1">
    <citation type="journal article" date="2020" name="Nature">
        <title>Giant virus diversity and host interactions through global metagenomics.</title>
        <authorList>
            <person name="Schulz F."/>
            <person name="Roux S."/>
            <person name="Paez-Espino D."/>
            <person name="Jungbluth S."/>
            <person name="Walsh D.A."/>
            <person name="Denef V.J."/>
            <person name="McMahon K.D."/>
            <person name="Konstantinidis K.T."/>
            <person name="Eloe-Fadrosh E.A."/>
            <person name="Kyrpides N.C."/>
            <person name="Woyke T."/>
        </authorList>
    </citation>
    <scope>NUCLEOTIDE SEQUENCE</scope>
    <source>
        <strain evidence="4">GVMAG-M-3300023174-124</strain>
    </source>
</reference>
<keyword evidence="1" id="KW-0433">Leucine-rich repeat</keyword>